<evidence type="ECO:0000313" key="5">
    <source>
        <dbReference type="Proteomes" id="UP000015103"/>
    </source>
</evidence>
<dbReference type="InParanoid" id="T1HSR3"/>
<protein>
    <recommendedName>
        <fullName evidence="6">Dehydrogenase</fullName>
    </recommendedName>
</protein>
<dbReference type="InterPro" id="IPR020904">
    <property type="entry name" value="Sc_DH/Rdtase_CS"/>
</dbReference>
<comment type="similarity">
    <text evidence="1 3">Belongs to the short-chain dehydrogenases/reductases (SDR) family.</text>
</comment>
<dbReference type="GO" id="GO:0016491">
    <property type="term" value="F:oxidoreductase activity"/>
    <property type="evidence" value="ECO:0007669"/>
    <property type="project" value="UniProtKB-KW"/>
</dbReference>
<dbReference type="VEuPathDB" id="VectorBase:RPRC007083"/>
<dbReference type="Pfam" id="PF00106">
    <property type="entry name" value="adh_short"/>
    <property type="match status" value="1"/>
</dbReference>
<proteinExistence type="inferred from homology"/>
<sequence>MDKWCDKVALVTGGNSGIGLATVELLLDRHLKVIAIDKYLDKLETLQKDDQNIEKGKSKKLFPIKADLCKEEEVTKAFQWIENNLGEINLLVNNAGMGGITSLLEEWKLMLGVNVVAFGLCITETVKLMRKTKTSNGIIINITSNLSHFVPDYPPFHFYSATKHAAKALVEGFRQEFLSLEIPIRITSVSPGFVKTGIIRSSLGKNVEKHLYENYPSICPQEIASAIEYILSTPPDVTIREIAIGPTGSKN</sequence>
<evidence type="ECO:0008006" key="6">
    <source>
        <dbReference type="Google" id="ProtNLM"/>
    </source>
</evidence>
<dbReference type="Proteomes" id="UP000015103">
    <property type="component" value="Unassembled WGS sequence"/>
</dbReference>
<organism evidence="4 5">
    <name type="scientific">Rhodnius prolixus</name>
    <name type="common">Triatomid bug</name>
    <dbReference type="NCBI Taxonomy" id="13249"/>
    <lineage>
        <taxon>Eukaryota</taxon>
        <taxon>Metazoa</taxon>
        <taxon>Ecdysozoa</taxon>
        <taxon>Arthropoda</taxon>
        <taxon>Hexapoda</taxon>
        <taxon>Insecta</taxon>
        <taxon>Pterygota</taxon>
        <taxon>Neoptera</taxon>
        <taxon>Paraneoptera</taxon>
        <taxon>Hemiptera</taxon>
        <taxon>Heteroptera</taxon>
        <taxon>Panheteroptera</taxon>
        <taxon>Cimicomorpha</taxon>
        <taxon>Reduviidae</taxon>
        <taxon>Triatominae</taxon>
        <taxon>Rhodnius</taxon>
    </lineage>
</organism>
<reference evidence="4" key="1">
    <citation type="submission" date="2015-05" db="UniProtKB">
        <authorList>
            <consortium name="EnsemblMetazoa"/>
        </authorList>
    </citation>
    <scope>IDENTIFICATION</scope>
</reference>
<dbReference type="PRINTS" id="PR00081">
    <property type="entry name" value="GDHRDH"/>
</dbReference>
<dbReference type="PANTHER" id="PTHR43115:SF4">
    <property type="entry name" value="DEHYDROGENASE_REDUCTASE SDR FAMILY MEMBER 11"/>
    <property type="match status" value="1"/>
</dbReference>
<dbReference type="InterPro" id="IPR002347">
    <property type="entry name" value="SDR_fam"/>
</dbReference>
<evidence type="ECO:0000256" key="1">
    <source>
        <dbReference type="ARBA" id="ARBA00006484"/>
    </source>
</evidence>
<dbReference type="InterPro" id="IPR036291">
    <property type="entry name" value="NAD(P)-bd_dom_sf"/>
</dbReference>
<evidence type="ECO:0000313" key="4">
    <source>
        <dbReference type="EnsemblMetazoa" id="RPRC007083-PA"/>
    </source>
</evidence>
<dbReference type="AlphaFoldDB" id="T1HSR3"/>
<keyword evidence="5" id="KW-1185">Reference proteome</keyword>
<dbReference type="STRING" id="13249.T1HSR3"/>
<dbReference type="EMBL" id="ACPB03006555">
    <property type="status" value="NOT_ANNOTATED_CDS"/>
    <property type="molecule type" value="Genomic_DNA"/>
</dbReference>
<name>T1HSR3_RHOPR</name>
<dbReference type="eggNOG" id="KOG1205">
    <property type="taxonomic scope" value="Eukaryota"/>
</dbReference>
<accession>T1HSR3</accession>
<evidence type="ECO:0000256" key="2">
    <source>
        <dbReference type="ARBA" id="ARBA00023002"/>
    </source>
</evidence>
<dbReference type="HOGENOM" id="CLU_010194_2_10_1"/>
<dbReference type="Gene3D" id="3.40.50.720">
    <property type="entry name" value="NAD(P)-binding Rossmann-like Domain"/>
    <property type="match status" value="1"/>
</dbReference>
<dbReference type="PROSITE" id="PS00061">
    <property type="entry name" value="ADH_SHORT"/>
    <property type="match status" value="1"/>
</dbReference>
<evidence type="ECO:0000256" key="3">
    <source>
        <dbReference type="RuleBase" id="RU000363"/>
    </source>
</evidence>
<dbReference type="PANTHER" id="PTHR43115">
    <property type="entry name" value="DEHYDROGENASE/REDUCTASE SDR FAMILY MEMBER 11"/>
    <property type="match status" value="1"/>
</dbReference>
<dbReference type="EnsemblMetazoa" id="RPRC007083-RA">
    <property type="protein sequence ID" value="RPRC007083-PA"/>
    <property type="gene ID" value="RPRC007083"/>
</dbReference>
<keyword evidence="2" id="KW-0560">Oxidoreductase</keyword>
<dbReference type="SUPFAM" id="SSF51735">
    <property type="entry name" value="NAD(P)-binding Rossmann-fold domains"/>
    <property type="match status" value="1"/>
</dbReference>
<dbReference type="OMA" id="GHTICMG"/>
<dbReference type="PRINTS" id="PR00080">
    <property type="entry name" value="SDRFAMILY"/>
</dbReference>